<keyword evidence="5" id="KW-0067">ATP-binding</keyword>
<keyword evidence="12" id="KW-1185">Reference proteome</keyword>
<evidence type="ECO:0000256" key="3">
    <source>
        <dbReference type="ARBA" id="ARBA00022692"/>
    </source>
</evidence>
<evidence type="ECO:0000256" key="1">
    <source>
        <dbReference type="ARBA" id="ARBA00004370"/>
    </source>
</evidence>
<dbReference type="InterPro" id="IPR017871">
    <property type="entry name" value="ABC_transporter-like_CS"/>
</dbReference>
<feature type="domain" description="ABC transporter" evidence="9">
    <location>
        <begin position="79"/>
        <end position="329"/>
    </location>
</feature>
<dbReference type="Pfam" id="PF00664">
    <property type="entry name" value="ABC_membrane"/>
    <property type="match status" value="1"/>
</dbReference>
<organism evidence="11 12">
    <name type="scientific">Pholiota conissans</name>
    <dbReference type="NCBI Taxonomy" id="109636"/>
    <lineage>
        <taxon>Eukaryota</taxon>
        <taxon>Fungi</taxon>
        <taxon>Dikarya</taxon>
        <taxon>Basidiomycota</taxon>
        <taxon>Agaricomycotina</taxon>
        <taxon>Agaricomycetes</taxon>
        <taxon>Agaricomycetidae</taxon>
        <taxon>Agaricales</taxon>
        <taxon>Agaricineae</taxon>
        <taxon>Strophariaceae</taxon>
        <taxon>Pholiota</taxon>
    </lineage>
</organism>
<dbReference type="InterPro" id="IPR050173">
    <property type="entry name" value="ABC_transporter_C-like"/>
</dbReference>
<evidence type="ECO:0000256" key="2">
    <source>
        <dbReference type="ARBA" id="ARBA00022448"/>
    </source>
</evidence>
<dbReference type="EMBL" id="MU155728">
    <property type="protein sequence ID" value="KAF9471237.1"/>
    <property type="molecule type" value="Genomic_DNA"/>
</dbReference>
<dbReference type="OrthoDB" id="6500128at2759"/>
<feature type="transmembrane region" description="Helical" evidence="8">
    <location>
        <begin position="573"/>
        <end position="598"/>
    </location>
</feature>
<dbReference type="InterPro" id="IPR036640">
    <property type="entry name" value="ABC1_TM_sf"/>
</dbReference>
<dbReference type="SMART" id="SM00382">
    <property type="entry name" value="AAA"/>
    <property type="match status" value="1"/>
</dbReference>
<keyword evidence="3 8" id="KW-0812">Transmembrane</keyword>
<accession>A0A9P5YLC0</accession>
<dbReference type="AlphaFoldDB" id="A0A9P5YLC0"/>
<dbReference type="Pfam" id="PF00005">
    <property type="entry name" value="ABC_tran"/>
    <property type="match status" value="1"/>
</dbReference>
<dbReference type="GO" id="GO:0016020">
    <property type="term" value="C:membrane"/>
    <property type="evidence" value="ECO:0007669"/>
    <property type="project" value="UniProtKB-SubCell"/>
</dbReference>
<sequence>MAGDTNRVHIFVSSNRSLIKSFWKVSQTIATMNFMYGAPFEVVFATIFLYQLLGFSAFAGFLVLVAGWPLNNIVARRSIQIQKGVLAARDKQMSVLNELIGAVKFNQFFAWEEHWIKRALDLTVVTGPTASGKTALFLSILGELTLLSGRIIMSKKPSRIDEHGLMHCISYAAQTPWLRHQSIKENILFGYPYDEDRYNAVVECCALKPDLEILEDDFRADIFYNGVNLSGGQKARVALARAIYARTKYVLLDDPLSAVDSHTSRFLYEHLLCGPLLANRTVVLVIHHIDLVLPGAYYLVRILDGRIDTQGTVKDLRAKGALEGAEQDASIDAYKEKEGASEEPSIDETMPEALKSASAIKKPWKLVKDEHREVGGVKWSIHKSYLKASSYWTWVFLTILIVIIQFLSISEKLWIKTWGEAYRVNGIKPLPSAYTFNAFASQERSSMNEYSLHHLHLSTYQTIPTTKGILDINWPNAGEHPLFYTSIYSAIGLASALASVLSVTAQYTGALRASRLLFRYASAITVTVVRATFRFHDTTPTGRLLNCFGKDVETIDSSLAGSLQTVNSSLAGFFAAVITVIVVFPAFLVPAFFIGFAYRELAIGYLNTGHDLRRMEANTRSPIFSDFGELLEGIVTVRAFSAERRFLNNLHIKIDTTTKILTRTSLFSACDTLTTDKLSQDVVFVLDDKSLASPQFAGLAGLCITSAMTFTSSVYWVCRYWTALELDFNSVERVVEYLNLPQEPPAVIESNHIPAYWPSSSNNDSLISVETGNQIRA</sequence>
<evidence type="ECO:0000256" key="5">
    <source>
        <dbReference type="ARBA" id="ARBA00022840"/>
    </source>
</evidence>
<comment type="caution">
    <text evidence="11">The sequence shown here is derived from an EMBL/GenBank/DDBJ whole genome shotgun (WGS) entry which is preliminary data.</text>
</comment>
<feature type="domain" description="ABC transmembrane type-1" evidence="10">
    <location>
        <begin position="24"/>
        <end position="118"/>
    </location>
</feature>
<keyword evidence="2" id="KW-0813">Transport</keyword>
<dbReference type="PROSITE" id="PS00211">
    <property type="entry name" value="ABC_TRANSPORTER_1"/>
    <property type="match status" value="1"/>
</dbReference>
<dbReference type="InterPro" id="IPR011527">
    <property type="entry name" value="ABC1_TM_dom"/>
</dbReference>
<dbReference type="InterPro" id="IPR003593">
    <property type="entry name" value="AAA+_ATPase"/>
</dbReference>
<keyword evidence="7 8" id="KW-0472">Membrane</keyword>
<feature type="domain" description="ABC transmembrane type-1" evidence="10">
    <location>
        <begin position="469"/>
        <end position="669"/>
    </location>
</feature>
<dbReference type="CDD" id="cd18604">
    <property type="entry name" value="ABC_6TM_VMR1_D2_like"/>
    <property type="match status" value="1"/>
</dbReference>
<feature type="transmembrane region" description="Helical" evidence="8">
    <location>
        <begin position="482"/>
        <end position="504"/>
    </location>
</feature>
<dbReference type="PANTHER" id="PTHR24223">
    <property type="entry name" value="ATP-BINDING CASSETTE SUB-FAMILY C"/>
    <property type="match status" value="1"/>
</dbReference>
<gene>
    <name evidence="11" type="ORF">BDN70DRAFT_939094</name>
</gene>
<dbReference type="PROSITE" id="PS50929">
    <property type="entry name" value="ABC_TM1F"/>
    <property type="match status" value="2"/>
</dbReference>
<evidence type="ECO:0000313" key="12">
    <source>
        <dbReference type="Proteomes" id="UP000807469"/>
    </source>
</evidence>
<feature type="transmembrane region" description="Helical" evidence="8">
    <location>
        <begin position="42"/>
        <end position="68"/>
    </location>
</feature>
<keyword evidence="4" id="KW-0547">Nucleotide-binding</keyword>
<evidence type="ECO:0000256" key="8">
    <source>
        <dbReference type="SAM" id="Phobius"/>
    </source>
</evidence>
<dbReference type="PROSITE" id="PS50893">
    <property type="entry name" value="ABC_TRANSPORTER_2"/>
    <property type="match status" value="1"/>
</dbReference>
<reference evidence="11" key="1">
    <citation type="submission" date="2020-11" db="EMBL/GenBank/DDBJ databases">
        <authorList>
            <consortium name="DOE Joint Genome Institute"/>
            <person name="Ahrendt S."/>
            <person name="Riley R."/>
            <person name="Andreopoulos W."/>
            <person name="Labutti K."/>
            <person name="Pangilinan J."/>
            <person name="Ruiz-Duenas F.J."/>
            <person name="Barrasa J.M."/>
            <person name="Sanchez-Garcia M."/>
            <person name="Camarero S."/>
            <person name="Miyauchi S."/>
            <person name="Serrano A."/>
            <person name="Linde D."/>
            <person name="Babiker R."/>
            <person name="Drula E."/>
            <person name="Ayuso-Fernandez I."/>
            <person name="Pacheco R."/>
            <person name="Padilla G."/>
            <person name="Ferreira P."/>
            <person name="Barriuso J."/>
            <person name="Kellner H."/>
            <person name="Castanera R."/>
            <person name="Alfaro M."/>
            <person name="Ramirez L."/>
            <person name="Pisabarro A.G."/>
            <person name="Kuo A."/>
            <person name="Tritt A."/>
            <person name="Lipzen A."/>
            <person name="He G."/>
            <person name="Yan M."/>
            <person name="Ng V."/>
            <person name="Cullen D."/>
            <person name="Martin F."/>
            <person name="Rosso M.-N."/>
            <person name="Henrissat B."/>
            <person name="Hibbett D."/>
            <person name="Martinez A.T."/>
            <person name="Grigoriev I.V."/>
        </authorList>
    </citation>
    <scope>NUCLEOTIDE SEQUENCE</scope>
    <source>
        <strain evidence="11">CIRM-BRFM 674</strain>
    </source>
</reference>
<dbReference type="Gene3D" id="3.40.50.300">
    <property type="entry name" value="P-loop containing nucleotide triphosphate hydrolases"/>
    <property type="match status" value="1"/>
</dbReference>
<dbReference type="InterPro" id="IPR003439">
    <property type="entry name" value="ABC_transporter-like_ATP-bd"/>
</dbReference>
<evidence type="ECO:0000259" key="10">
    <source>
        <dbReference type="PROSITE" id="PS50929"/>
    </source>
</evidence>
<evidence type="ECO:0000256" key="4">
    <source>
        <dbReference type="ARBA" id="ARBA00022741"/>
    </source>
</evidence>
<dbReference type="SUPFAM" id="SSF90123">
    <property type="entry name" value="ABC transporter transmembrane region"/>
    <property type="match status" value="2"/>
</dbReference>
<protein>
    <submittedName>
        <fullName evidence="11">Uncharacterized protein</fullName>
    </submittedName>
</protein>
<evidence type="ECO:0000259" key="9">
    <source>
        <dbReference type="PROSITE" id="PS50893"/>
    </source>
</evidence>
<feature type="transmembrane region" description="Helical" evidence="8">
    <location>
        <begin position="391"/>
        <end position="409"/>
    </location>
</feature>
<dbReference type="GO" id="GO:0016887">
    <property type="term" value="F:ATP hydrolysis activity"/>
    <property type="evidence" value="ECO:0007669"/>
    <property type="project" value="InterPro"/>
</dbReference>
<dbReference type="InterPro" id="IPR027417">
    <property type="entry name" value="P-loop_NTPase"/>
</dbReference>
<evidence type="ECO:0000256" key="6">
    <source>
        <dbReference type="ARBA" id="ARBA00022989"/>
    </source>
</evidence>
<dbReference type="SUPFAM" id="SSF52540">
    <property type="entry name" value="P-loop containing nucleoside triphosphate hydrolases"/>
    <property type="match status" value="1"/>
</dbReference>
<proteinExistence type="predicted"/>
<feature type="transmembrane region" description="Helical" evidence="8">
    <location>
        <begin position="516"/>
        <end position="533"/>
    </location>
</feature>
<evidence type="ECO:0000256" key="7">
    <source>
        <dbReference type="ARBA" id="ARBA00023136"/>
    </source>
</evidence>
<dbReference type="GO" id="GO:0005524">
    <property type="term" value="F:ATP binding"/>
    <property type="evidence" value="ECO:0007669"/>
    <property type="project" value="UniProtKB-KW"/>
</dbReference>
<dbReference type="CDD" id="cd03250">
    <property type="entry name" value="ABCC_MRP_domain1"/>
    <property type="match status" value="1"/>
</dbReference>
<dbReference type="GO" id="GO:0140359">
    <property type="term" value="F:ABC-type transporter activity"/>
    <property type="evidence" value="ECO:0007669"/>
    <property type="project" value="InterPro"/>
</dbReference>
<keyword evidence="6 8" id="KW-1133">Transmembrane helix</keyword>
<comment type="subcellular location">
    <subcellularLocation>
        <location evidence="1">Membrane</location>
    </subcellularLocation>
</comment>
<evidence type="ECO:0000313" key="11">
    <source>
        <dbReference type="EMBL" id="KAF9471237.1"/>
    </source>
</evidence>
<dbReference type="Proteomes" id="UP000807469">
    <property type="component" value="Unassembled WGS sequence"/>
</dbReference>
<dbReference type="Gene3D" id="1.20.1560.10">
    <property type="entry name" value="ABC transporter type 1, transmembrane domain"/>
    <property type="match status" value="2"/>
</dbReference>
<name>A0A9P5YLC0_9AGAR</name>
<dbReference type="PANTHER" id="PTHR24223:SF415">
    <property type="entry name" value="FI20190P1"/>
    <property type="match status" value="1"/>
</dbReference>